<dbReference type="EMBL" id="CAKOGP040000069">
    <property type="protein sequence ID" value="CAJ1928957.1"/>
    <property type="molecule type" value="Genomic_DNA"/>
</dbReference>
<evidence type="ECO:0000313" key="3">
    <source>
        <dbReference type="Proteomes" id="UP001295423"/>
    </source>
</evidence>
<evidence type="ECO:0000256" key="1">
    <source>
        <dbReference type="SAM" id="MobiDB-lite"/>
    </source>
</evidence>
<reference evidence="2" key="1">
    <citation type="submission" date="2023-08" db="EMBL/GenBank/DDBJ databases">
        <authorList>
            <person name="Audoor S."/>
            <person name="Bilcke G."/>
        </authorList>
    </citation>
    <scope>NUCLEOTIDE SEQUENCE</scope>
</reference>
<gene>
    <name evidence="2" type="ORF">CYCCA115_LOCUS1577</name>
</gene>
<protein>
    <submittedName>
        <fullName evidence="2">Uncharacterized protein</fullName>
    </submittedName>
</protein>
<feature type="compositionally biased region" description="Polar residues" evidence="1">
    <location>
        <begin position="7"/>
        <end position="16"/>
    </location>
</feature>
<accession>A0AAD2CEF1</accession>
<keyword evidence="3" id="KW-1185">Reference proteome</keyword>
<evidence type="ECO:0000313" key="2">
    <source>
        <dbReference type="EMBL" id="CAJ1928957.1"/>
    </source>
</evidence>
<feature type="region of interest" description="Disordered" evidence="1">
    <location>
        <begin position="1"/>
        <end position="20"/>
    </location>
</feature>
<organism evidence="2 3">
    <name type="scientific">Cylindrotheca closterium</name>
    <dbReference type="NCBI Taxonomy" id="2856"/>
    <lineage>
        <taxon>Eukaryota</taxon>
        <taxon>Sar</taxon>
        <taxon>Stramenopiles</taxon>
        <taxon>Ochrophyta</taxon>
        <taxon>Bacillariophyta</taxon>
        <taxon>Bacillariophyceae</taxon>
        <taxon>Bacillariophycidae</taxon>
        <taxon>Bacillariales</taxon>
        <taxon>Bacillariaceae</taxon>
        <taxon>Cylindrotheca</taxon>
    </lineage>
</organism>
<proteinExistence type="predicted"/>
<sequence length="113" mass="12593">MLDDRSTSNSAFSANESEPPVTWNKAKLENLTKGVVAQHLGDVWAKVNNNQRELFPNGASSYGPRILMLLTQQNGFSWWMVLISGRIDIAVTEGMLGVVVECWARLRCSHMEA</sequence>
<name>A0AAD2CEF1_9STRA</name>
<dbReference type="AlphaFoldDB" id="A0AAD2CEF1"/>
<dbReference type="Proteomes" id="UP001295423">
    <property type="component" value="Unassembled WGS sequence"/>
</dbReference>
<comment type="caution">
    <text evidence="2">The sequence shown here is derived from an EMBL/GenBank/DDBJ whole genome shotgun (WGS) entry which is preliminary data.</text>
</comment>